<accession>A0A5C3R6X3</accession>
<feature type="region of interest" description="Disordered" evidence="2">
    <location>
        <begin position="1037"/>
        <end position="1056"/>
    </location>
</feature>
<feature type="compositionally biased region" description="Low complexity" evidence="2">
    <location>
        <begin position="14"/>
        <end position="28"/>
    </location>
</feature>
<evidence type="ECO:0000313" key="4">
    <source>
        <dbReference type="Proteomes" id="UP000305067"/>
    </source>
</evidence>
<dbReference type="Gene3D" id="1.25.10.10">
    <property type="entry name" value="Leucine-rich Repeat Variant"/>
    <property type="match status" value="1"/>
</dbReference>
<dbReference type="InterPro" id="IPR016024">
    <property type="entry name" value="ARM-type_fold"/>
</dbReference>
<dbReference type="GO" id="GO:0019888">
    <property type="term" value="F:protein phosphatase regulator activity"/>
    <property type="evidence" value="ECO:0007669"/>
    <property type="project" value="TreeGrafter"/>
</dbReference>
<feature type="compositionally biased region" description="Low complexity" evidence="2">
    <location>
        <begin position="539"/>
        <end position="549"/>
    </location>
</feature>
<dbReference type="PANTHER" id="PTHR10648:SF1">
    <property type="entry name" value="SERINE_THREONINE-PROTEIN PHOSPHATASE 4 REGULATORY SUBUNIT 1"/>
    <property type="match status" value="1"/>
</dbReference>
<dbReference type="STRING" id="1884261.A0A5C3R6X3"/>
<evidence type="ECO:0000256" key="1">
    <source>
        <dbReference type="ARBA" id="ARBA00022737"/>
    </source>
</evidence>
<feature type="region of interest" description="Disordered" evidence="2">
    <location>
        <begin position="381"/>
        <end position="476"/>
    </location>
</feature>
<organism evidence="3 4">
    <name type="scientific">Pterulicium gracile</name>
    <dbReference type="NCBI Taxonomy" id="1884261"/>
    <lineage>
        <taxon>Eukaryota</taxon>
        <taxon>Fungi</taxon>
        <taxon>Dikarya</taxon>
        <taxon>Basidiomycota</taxon>
        <taxon>Agaricomycotina</taxon>
        <taxon>Agaricomycetes</taxon>
        <taxon>Agaricomycetidae</taxon>
        <taxon>Agaricales</taxon>
        <taxon>Pleurotineae</taxon>
        <taxon>Pterulaceae</taxon>
        <taxon>Pterulicium</taxon>
    </lineage>
</organism>
<proteinExistence type="predicted"/>
<feature type="compositionally biased region" description="Polar residues" evidence="2">
    <location>
        <begin position="465"/>
        <end position="476"/>
    </location>
</feature>
<dbReference type="SUPFAM" id="SSF48371">
    <property type="entry name" value="ARM repeat"/>
    <property type="match status" value="1"/>
</dbReference>
<dbReference type="GO" id="GO:0005737">
    <property type="term" value="C:cytoplasm"/>
    <property type="evidence" value="ECO:0007669"/>
    <property type="project" value="TreeGrafter"/>
</dbReference>
<evidence type="ECO:0000313" key="3">
    <source>
        <dbReference type="EMBL" id="TFL07024.1"/>
    </source>
</evidence>
<feature type="region of interest" description="Disordered" evidence="2">
    <location>
        <begin position="1"/>
        <end position="45"/>
    </location>
</feature>
<evidence type="ECO:0000256" key="2">
    <source>
        <dbReference type="SAM" id="MobiDB-lite"/>
    </source>
</evidence>
<dbReference type="PANTHER" id="PTHR10648">
    <property type="entry name" value="SERINE/THREONINE-PROTEIN PHOSPHATASE PP2A 65 KDA REGULATORY SUBUNIT"/>
    <property type="match status" value="1"/>
</dbReference>
<feature type="compositionally biased region" description="Polar residues" evidence="2">
    <location>
        <begin position="529"/>
        <end position="538"/>
    </location>
</feature>
<dbReference type="AlphaFoldDB" id="A0A5C3R6X3"/>
<dbReference type="OrthoDB" id="340346at2759"/>
<feature type="compositionally biased region" description="Low complexity" evidence="2">
    <location>
        <begin position="420"/>
        <end position="464"/>
    </location>
</feature>
<dbReference type="EMBL" id="ML178814">
    <property type="protein sequence ID" value="TFL07024.1"/>
    <property type="molecule type" value="Genomic_DNA"/>
</dbReference>
<dbReference type="InterPro" id="IPR011989">
    <property type="entry name" value="ARM-like"/>
</dbReference>
<sequence length="1056" mass="114058">MRKQDGSPRTSSDPPRTMTSSTHTSPPTYIALPEPPTSFSNFAPDASPASPFVQFYTAPSSPLTLVDIPPSDQFLPGSLTEKLKNLENNTPKPLLISIPSASNVLASPSSSRSSVNPIDHTAEGLANPPPEDTFPAATPQSEIPLVDQEDLSPLERIYCFSISKATFHRVYIAENLPQLMDEVDASDAVVYVLPLLSGLAMDQDDQVKEAMASKLIDILWWFFTKCRAVLDESLLFPEPQSSTTSFQLSPTSSIVSPVDSRSSLPAFRPPISVAAFTPIIGTLLLSPNPTIAENVRFAVVELLRRIRHEDDTDSSNIDSDDAPSGFLGKEARELIAREILQQVVIGMGRLGDDADEEDLRNLDSDPEQEFYDVLDSSSISTQSSLATTKGDSQQDVPRIKLDSDSTSTASYNPYFPAVPPSSSSPSGSSPSGSSPSTSSPGTFSSPSSSPSGSSASSSARESPSTNGLHVTGASLNPRVSPTWFEYQEMPYERVSGLAYGSLTQPPQGPPPHVSGSQPELRPTKFPSAVSGTATDVPQSSAGESASSSPMDEEDDSDEQNALGRLSSISLIAAVAASGCIDDETKNSFVQEVTRVVQDDIYWVRREASFALGALAKIIPKELVVSSLLPLFESFRTDSIWHVRHSTLLCLPALLSRLTPSERRKTALASIIPLSRDEIPTVRLGTYESLGEVIYSFADDAAGPPEELLRLFLSLAVPQHSTPSAPPLDIIPVDQDDATRALICAFNFPAVTLTLGHKHWDRLRDAYLTLAQSPNSKVWRTLAASLGEMAKIIGLENARRDLLSLWMELVRVEEQEVSVKLAGSIETFMRHLDLTSQSAVLKSALFAWEEGSWRGWREREIMAATLGQLVDLAAAEEMTLQKLLMKGLEDSVAAVREAALTSLPVVWRSFSLRRSPCAASLKQDISALGKSANHKKRMTFIACQQVLVTHRPETTTPDVEPDDSFWAALSKSGLVDDPILGVRIGLGRLVGSFLGPSGIQTVTSRAFTDILKKLSKDSSSEVRTYILRRPGVTSDFEASCSSSALPSPSALFSRPPS</sequence>
<dbReference type="Proteomes" id="UP000305067">
    <property type="component" value="Unassembled WGS sequence"/>
</dbReference>
<keyword evidence="4" id="KW-1185">Reference proteome</keyword>
<feature type="region of interest" description="Disordered" evidence="2">
    <location>
        <begin position="107"/>
        <end position="137"/>
    </location>
</feature>
<feature type="region of interest" description="Disordered" evidence="2">
    <location>
        <begin position="499"/>
        <end position="559"/>
    </location>
</feature>
<name>A0A5C3R6X3_9AGAR</name>
<reference evidence="3 4" key="1">
    <citation type="journal article" date="2019" name="Nat. Ecol. Evol.">
        <title>Megaphylogeny resolves global patterns of mushroom evolution.</title>
        <authorList>
            <person name="Varga T."/>
            <person name="Krizsan K."/>
            <person name="Foldi C."/>
            <person name="Dima B."/>
            <person name="Sanchez-Garcia M."/>
            <person name="Sanchez-Ramirez S."/>
            <person name="Szollosi G.J."/>
            <person name="Szarkandi J.G."/>
            <person name="Papp V."/>
            <person name="Albert L."/>
            <person name="Andreopoulos W."/>
            <person name="Angelini C."/>
            <person name="Antonin V."/>
            <person name="Barry K.W."/>
            <person name="Bougher N.L."/>
            <person name="Buchanan P."/>
            <person name="Buyck B."/>
            <person name="Bense V."/>
            <person name="Catcheside P."/>
            <person name="Chovatia M."/>
            <person name="Cooper J."/>
            <person name="Damon W."/>
            <person name="Desjardin D."/>
            <person name="Finy P."/>
            <person name="Geml J."/>
            <person name="Haridas S."/>
            <person name="Hughes K."/>
            <person name="Justo A."/>
            <person name="Karasinski D."/>
            <person name="Kautmanova I."/>
            <person name="Kiss B."/>
            <person name="Kocsube S."/>
            <person name="Kotiranta H."/>
            <person name="LaButti K.M."/>
            <person name="Lechner B.E."/>
            <person name="Liimatainen K."/>
            <person name="Lipzen A."/>
            <person name="Lukacs Z."/>
            <person name="Mihaltcheva S."/>
            <person name="Morgado L.N."/>
            <person name="Niskanen T."/>
            <person name="Noordeloos M.E."/>
            <person name="Ohm R.A."/>
            <person name="Ortiz-Santana B."/>
            <person name="Ovrebo C."/>
            <person name="Racz N."/>
            <person name="Riley R."/>
            <person name="Savchenko A."/>
            <person name="Shiryaev A."/>
            <person name="Soop K."/>
            <person name="Spirin V."/>
            <person name="Szebenyi C."/>
            <person name="Tomsovsky M."/>
            <person name="Tulloss R.E."/>
            <person name="Uehling J."/>
            <person name="Grigoriev I.V."/>
            <person name="Vagvolgyi C."/>
            <person name="Papp T."/>
            <person name="Martin F.M."/>
            <person name="Miettinen O."/>
            <person name="Hibbett D.S."/>
            <person name="Nagy L.G."/>
        </authorList>
    </citation>
    <scope>NUCLEOTIDE SEQUENCE [LARGE SCALE GENOMIC DNA]</scope>
    <source>
        <strain evidence="3 4">CBS 309.79</strain>
    </source>
</reference>
<protein>
    <submittedName>
        <fullName evidence="3">Armadillo-type protein</fullName>
    </submittedName>
</protein>
<dbReference type="InterPro" id="IPR051023">
    <property type="entry name" value="PP2A_Regulatory_Subunit_A"/>
</dbReference>
<feature type="compositionally biased region" description="Polar residues" evidence="2">
    <location>
        <begin position="385"/>
        <end position="395"/>
    </location>
</feature>
<keyword evidence="1" id="KW-0677">Repeat</keyword>
<gene>
    <name evidence="3" type="ORF">BDV98DRAFT_599368</name>
</gene>
<feature type="compositionally biased region" description="Low complexity" evidence="2">
    <location>
        <begin position="107"/>
        <end position="116"/>
    </location>
</feature>